<gene>
    <name evidence="6" type="ORF">SDC9_110790</name>
</gene>
<comment type="caution">
    <text evidence="6">The sequence shown here is derived from an EMBL/GenBank/DDBJ whole genome shotgun (WGS) entry which is preliminary data.</text>
</comment>
<feature type="transmembrane region" description="Helical" evidence="5">
    <location>
        <begin position="120"/>
        <end position="136"/>
    </location>
</feature>
<evidence type="ECO:0000256" key="2">
    <source>
        <dbReference type="ARBA" id="ARBA00022692"/>
    </source>
</evidence>
<dbReference type="AlphaFoldDB" id="A0A645BFJ8"/>
<feature type="transmembrane region" description="Helical" evidence="5">
    <location>
        <begin position="264"/>
        <end position="286"/>
    </location>
</feature>
<name>A0A645BFJ8_9ZZZZ</name>
<dbReference type="Pfam" id="PF00939">
    <property type="entry name" value="Na_sulph_symp"/>
    <property type="match status" value="1"/>
</dbReference>
<evidence type="ECO:0000256" key="4">
    <source>
        <dbReference type="ARBA" id="ARBA00023136"/>
    </source>
</evidence>
<dbReference type="EMBL" id="VSSQ01019669">
    <property type="protein sequence ID" value="MPM63906.1"/>
    <property type="molecule type" value="Genomic_DNA"/>
</dbReference>
<feature type="transmembrane region" description="Helical" evidence="5">
    <location>
        <begin position="231"/>
        <end position="252"/>
    </location>
</feature>
<keyword evidence="4 5" id="KW-0472">Membrane</keyword>
<sequence length="293" mass="31779">MEQGPRQVLMFGLYGFSTIVNMLMIRGDLILNTAALAMGGLTIGEGTWMTYLTVPTLVLCGLALVIYRVVFKRELAQVRLAPSIREEVPPMTGREKLNLALILAVVVLWATESLHGVKGLYVVTVGTVLMFPLGMLRLKDFKSVNVKLLVFLTAAFSIGGVMKVSGAASIIFTRFTPLFPTSFGWGYVALVALTAMALHMVLGSNITTMSVVVPGILSIGAGVSSPEVLLFIIYVAVCGHYLLPFHHVVMLLGEGKAYYSGSHMMRFGAVMTVVLFGTVLLVYLSWWKLLGLV</sequence>
<comment type="subcellular location">
    <subcellularLocation>
        <location evidence="1">Membrane</location>
        <topology evidence="1">Multi-pass membrane protein</topology>
    </subcellularLocation>
</comment>
<keyword evidence="3 5" id="KW-1133">Transmembrane helix</keyword>
<evidence type="ECO:0000256" key="1">
    <source>
        <dbReference type="ARBA" id="ARBA00004141"/>
    </source>
</evidence>
<proteinExistence type="predicted"/>
<evidence type="ECO:0008006" key="7">
    <source>
        <dbReference type="Google" id="ProtNLM"/>
    </source>
</evidence>
<accession>A0A645BFJ8</accession>
<dbReference type="GO" id="GO:0022857">
    <property type="term" value="F:transmembrane transporter activity"/>
    <property type="evidence" value="ECO:0007669"/>
    <property type="project" value="InterPro"/>
</dbReference>
<feature type="transmembrane region" description="Helical" evidence="5">
    <location>
        <begin position="148"/>
        <end position="172"/>
    </location>
</feature>
<keyword evidence="2 5" id="KW-0812">Transmembrane</keyword>
<evidence type="ECO:0000313" key="6">
    <source>
        <dbReference type="EMBL" id="MPM63906.1"/>
    </source>
</evidence>
<reference evidence="6" key="1">
    <citation type="submission" date="2019-08" db="EMBL/GenBank/DDBJ databases">
        <authorList>
            <person name="Kucharzyk K."/>
            <person name="Murdoch R.W."/>
            <person name="Higgins S."/>
            <person name="Loffler F."/>
        </authorList>
    </citation>
    <scope>NUCLEOTIDE SEQUENCE</scope>
</reference>
<feature type="transmembrane region" description="Helical" evidence="5">
    <location>
        <begin position="48"/>
        <end position="70"/>
    </location>
</feature>
<feature type="transmembrane region" description="Helical" evidence="5">
    <location>
        <begin position="97"/>
        <end position="114"/>
    </location>
</feature>
<dbReference type="GO" id="GO:0016020">
    <property type="term" value="C:membrane"/>
    <property type="evidence" value="ECO:0007669"/>
    <property type="project" value="UniProtKB-SubCell"/>
</dbReference>
<dbReference type="InterPro" id="IPR001898">
    <property type="entry name" value="SLC13A/DASS"/>
</dbReference>
<evidence type="ECO:0000256" key="5">
    <source>
        <dbReference type="SAM" id="Phobius"/>
    </source>
</evidence>
<feature type="transmembrane region" description="Helical" evidence="5">
    <location>
        <begin position="184"/>
        <end position="202"/>
    </location>
</feature>
<feature type="transmembrane region" description="Helical" evidence="5">
    <location>
        <begin position="12"/>
        <end position="36"/>
    </location>
</feature>
<protein>
    <recommendedName>
        <fullName evidence="7">Inner membrane protein YbhI</fullName>
    </recommendedName>
</protein>
<evidence type="ECO:0000256" key="3">
    <source>
        <dbReference type="ARBA" id="ARBA00022989"/>
    </source>
</evidence>
<organism evidence="6">
    <name type="scientific">bioreactor metagenome</name>
    <dbReference type="NCBI Taxonomy" id="1076179"/>
    <lineage>
        <taxon>unclassified sequences</taxon>
        <taxon>metagenomes</taxon>
        <taxon>ecological metagenomes</taxon>
    </lineage>
</organism>